<evidence type="ECO:0000313" key="3">
    <source>
        <dbReference type="EMBL" id="KRQ03392.1"/>
    </source>
</evidence>
<organism evidence="3 4">
    <name type="scientific">Bradyrhizobium manausense</name>
    <dbReference type="NCBI Taxonomy" id="989370"/>
    <lineage>
        <taxon>Bacteria</taxon>
        <taxon>Pseudomonadati</taxon>
        <taxon>Pseudomonadota</taxon>
        <taxon>Alphaproteobacteria</taxon>
        <taxon>Hyphomicrobiales</taxon>
        <taxon>Nitrobacteraceae</taxon>
        <taxon>Bradyrhizobium</taxon>
    </lineage>
</organism>
<dbReference type="OrthoDB" id="8227440at2"/>
<keyword evidence="4" id="KW-1185">Reference proteome</keyword>
<feature type="transmembrane region" description="Helical" evidence="1">
    <location>
        <begin position="73"/>
        <end position="92"/>
    </location>
</feature>
<sequence>MSNATEASGFHFEFQVTRAEDRAFANLTGKQLGALIDKRISAGAPLVAIFLIIVWACTAVDRGRTTSGAAFGSLLWFMLGYFFAFFVMGWCNRRMFDKLFEMREAAQKTWQVIFDDVSIIVRTPVIESRVLWNAIAAVKDTDTLVALWYDARIGFFIPARVFADSASRIAFAEWANEHVGGAASSAKSSASPASS</sequence>
<dbReference type="Pfam" id="PF14317">
    <property type="entry name" value="YcxB"/>
    <property type="match status" value="1"/>
</dbReference>
<evidence type="ECO:0000256" key="1">
    <source>
        <dbReference type="SAM" id="Phobius"/>
    </source>
</evidence>
<dbReference type="EMBL" id="LJYG01000108">
    <property type="protein sequence ID" value="KRQ03392.1"/>
    <property type="molecule type" value="Genomic_DNA"/>
</dbReference>
<feature type="transmembrane region" description="Helical" evidence="1">
    <location>
        <begin position="40"/>
        <end position="61"/>
    </location>
</feature>
<protein>
    <recommendedName>
        <fullName evidence="2">YcxB-like C-terminal domain-containing protein</fullName>
    </recommendedName>
</protein>
<evidence type="ECO:0000313" key="4">
    <source>
        <dbReference type="Proteomes" id="UP000051936"/>
    </source>
</evidence>
<name>A0A0R3D0L4_9BRAD</name>
<proteinExistence type="predicted"/>
<dbReference type="InterPro" id="IPR025588">
    <property type="entry name" value="YcxB-like_C"/>
</dbReference>
<accession>A0A0R3D0L4</accession>
<keyword evidence="1" id="KW-0472">Membrane</keyword>
<dbReference type="Proteomes" id="UP000051936">
    <property type="component" value="Unassembled WGS sequence"/>
</dbReference>
<evidence type="ECO:0000259" key="2">
    <source>
        <dbReference type="Pfam" id="PF14317"/>
    </source>
</evidence>
<dbReference type="STRING" id="989370.AOQ71_32265"/>
<reference evidence="3 4" key="1">
    <citation type="submission" date="2015-09" db="EMBL/GenBank/DDBJ databases">
        <title>Draft Genome Sequence of Bradyrhizobium manausense Strain BR 3351T, a Novel Symbiotic Nitrogen-Fixing Alphaproteobacterium Isolated from Brazilian Amazon Rain Forest.</title>
        <authorList>
            <person name="De Araujo J.L."/>
            <person name="Zilli J.E."/>
        </authorList>
    </citation>
    <scope>NUCLEOTIDE SEQUENCE [LARGE SCALE GENOMIC DNA]</scope>
    <source>
        <strain evidence="3 4">BR3351</strain>
    </source>
</reference>
<keyword evidence="1" id="KW-1133">Transmembrane helix</keyword>
<comment type="caution">
    <text evidence="3">The sequence shown here is derived from an EMBL/GenBank/DDBJ whole genome shotgun (WGS) entry which is preliminary data.</text>
</comment>
<dbReference type="RefSeq" id="WP_057755688.1">
    <property type="nucleotide sequence ID" value="NZ_LJYG01000108.1"/>
</dbReference>
<dbReference type="AlphaFoldDB" id="A0A0R3D0L4"/>
<keyword evidence="1" id="KW-0812">Transmembrane</keyword>
<gene>
    <name evidence="3" type="ORF">AOQ71_32265</name>
</gene>
<feature type="domain" description="YcxB-like C-terminal" evidence="2">
    <location>
        <begin position="114"/>
        <end position="173"/>
    </location>
</feature>